<dbReference type="AlphaFoldDB" id="A0A5B7HPP6"/>
<dbReference type="Proteomes" id="UP000324222">
    <property type="component" value="Unassembled WGS sequence"/>
</dbReference>
<feature type="region of interest" description="Disordered" evidence="1">
    <location>
        <begin position="56"/>
        <end position="104"/>
    </location>
</feature>
<name>A0A5B7HPP6_PORTR</name>
<evidence type="ECO:0000256" key="1">
    <source>
        <dbReference type="SAM" id="MobiDB-lite"/>
    </source>
</evidence>
<keyword evidence="3" id="KW-1185">Reference proteome</keyword>
<dbReference type="EMBL" id="VSRR010031251">
    <property type="protein sequence ID" value="MPC70514.1"/>
    <property type="molecule type" value="Genomic_DNA"/>
</dbReference>
<protein>
    <submittedName>
        <fullName evidence="2">Uncharacterized protein</fullName>
    </submittedName>
</protein>
<feature type="compositionally biased region" description="Basic and acidic residues" evidence="1">
    <location>
        <begin position="77"/>
        <end position="104"/>
    </location>
</feature>
<evidence type="ECO:0000313" key="3">
    <source>
        <dbReference type="Proteomes" id="UP000324222"/>
    </source>
</evidence>
<reference evidence="2 3" key="1">
    <citation type="submission" date="2019-05" db="EMBL/GenBank/DDBJ databases">
        <title>Another draft genome of Portunus trituberculatus and its Hox gene families provides insights of decapod evolution.</title>
        <authorList>
            <person name="Jeong J.-H."/>
            <person name="Song I."/>
            <person name="Kim S."/>
            <person name="Choi T."/>
            <person name="Kim D."/>
            <person name="Ryu S."/>
            <person name="Kim W."/>
        </authorList>
    </citation>
    <scope>NUCLEOTIDE SEQUENCE [LARGE SCALE GENOMIC DNA]</scope>
    <source>
        <tissue evidence="2">Muscle</tissue>
    </source>
</reference>
<sequence length="104" mass="11672">MLWRQAHCCCRCPTPPRTHTYTLTLPHKHTAAHRSHATARCGPRQGPARRLFKPQYSRSGAAEDLIHPHAPAHHAPRVRERRGGAGRGGRRDRGLGQGRGREPR</sequence>
<accession>A0A5B7HPP6</accession>
<evidence type="ECO:0000313" key="2">
    <source>
        <dbReference type="EMBL" id="MPC70514.1"/>
    </source>
</evidence>
<organism evidence="2 3">
    <name type="scientific">Portunus trituberculatus</name>
    <name type="common">Swimming crab</name>
    <name type="synonym">Neptunus trituberculatus</name>
    <dbReference type="NCBI Taxonomy" id="210409"/>
    <lineage>
        <taxon>Eukaryota</taxon>
        <taxon>Metazoa</taxon>
        <taxon>Ecdysozoa</taxon>
        <taxon>Arthropoda</taxon>
        <taxon>Crustacea</taxon>
        <taxon>Multicrustacea</taxon>
        <taxon>Malacostraca</taxon>
        <taxon>Eumalacostraca</taxon>
        <taxon>Eucarida</taxon>
        <taxon>Decapoda</taxon>
        <taxon>Pleocyemata</taxon>
        <taxon>Brachyura</taxon>
        <taxon>Eubrachyura</taxon>
        <taxon>Portunoidea</taxon>
        <taxon>Portunidae</taxon>
        <taxon>Portuninae</taxon>
        <taxon>Portunus</taxon>
    </lineage>
</organism>
<feature type="region of interest" description="Disordered" evidence="1">
    <location>
        <begin position="31"/>
        <end position="50"/>
    </location>
</feature>
<gene>
    <name evidence="2" type="ORF">E2C01_064763</name>
</gene>
<proteinExistence type="predicted"/>
<comment type="caution">
    <text evidence="2">The sequence shown here is derived from an EMBL/GenBank/DDBJ whole genome shotgun (WGS) entry which is preliminary data.</text>
</comment>